<evidence type="ECO:0000256" key="1">
    <source>
        <dbReference type="ARBA" id="ARBA00002689"/>
    </source>
</evidence>
<comment type="similarity">
    <text evidence="3 9">Belongs to the MICOS complex subunit Mic10 family.</text>
</comment>
<dbReference type="OrthoDB" id="1916310at2759"/>
<sequence length="105" mass="11661">MFWFVSNENTSKPFTLKNMADQKRSEDVLGEKWDRCIADTAIKTASGLGVGIVLSFILFKRKTWPVALGTGFGLGMGYSNCQNDFQQPYLLHGKRVKAPLNGSQS</sequence>
<evidence type="ECO:0000256" key="4">
    <source>
        <dbReference type="ARBA" id="ARBA00022692"/>
    </source>
</evidence>
<evidence type="ECO:0000256" key="8">
    <source>
        <dbReference type="ARBA" id="ARBA00023136"/>
    </source>
</evidence>
<organism evidence="10 11">
    <name type="scientific">Mytilus galloprovincialis</name>
    <name type="common">Mediterranean mussel</name>
    <dbReference type="NCBI Taxonomy" id="29158"/>
    <lineage>
        <taxon>Eukaryota</taxon>
        <taxon>Metazoa</taxon>
        <taxon>Spiralia</taxon>
        <taxon>Lophotrochozoa</taxon>
        <taxon>Mollusca</taxon>
        <taxon>Bivalvia</taxon>
        <taxon>Autobranchia</taxon>
        <taxon>Pteriomorphia</taxon>
        <taxon>Mytilida</taxon>
        <taxon>Mytiloidea</taxon>
        <taxon>Mytilidae</taxon>
        <taxon>Mytilinae</taxon>
        <taxon>Mytilus</taxon>
    </lineage>
</organism>
<name>A0A8B6F700_MYTGA</name>
<dbReference type="PANTHER" id="PTHR21304:SF0">
    <property type="entry name" value="MICOS COMPLEX SUBUNIT MIC10"/>
    <property type="match status" value="1"/>
</dbReference>
<evidence type="ECO:0000256" key="7">
    <source>
        <dbReference type="ARBA" id="ARBA00023128"/>
    </source>
</evidence>
<dbReference type="EMBL" id="UYJE01006331">
    <property type="protein sequence ID" value="VDI45130.1"/>
    <property type="molecule type" value="Genomic_DNA"/>
</dbReference>
<keyword evidence="11" id="KW-1185">Reference proteome</keyword>
<keyword evidence="6" id="KW-1133">Transmembrane helix</keyword>
<evidence type="ECO:0000313" key="11">
    <source>
        <dbReference type="Proteomes" id="UP000596742"/>
    </source>
</evidence>
<dbReference type="Pfam" id="PF04418">
    <property type="entry name" value="DUF543"/>
    <property type="match status" value="1"/>
</dbReference>
<dbReference type="AlphaFoldDB" id="A0A8B6F700"/>
<proteinExistence type="inferred from homology"/>
<keyword evidence="5 9" id="KW-0999">Mitochondrion inner membrane</keyword>
<evidence type="ECO:0000256" key="5">
    <source>
        <dbReference type="ARBA" id="ARBA00022792"/>
    </source>
</evidence>
<comment type="caution">
    <text evidence="10">The sequence shown here is derived from an EMBL/GenBank/DDBJ whole genome shotgun (WGS) entry which is preliminary data.</text>
</comment>
<comment type="subunit">
    <text evidence="9">Component of the mitochondrial contact site and cristae organizing system (MICOS) complex.</text>
</comment>
<evidence type="ECO:0000313" key="10">
    <source>
        <dbReference type="EMBL" id="VDI45130.1"/>
    </source>
</evidence>
<comment type="subcellular location">
    <subcellularLocation>
        <location evidence="2 9">Mitochondrion inner membrane</location>
        <topology evidence="2 9">Single-pass membrane protein</topology>
    </subcellularLocation>
</comment>
<dbReference type="PANTHER" id="PTHR21304">
    <property type="entry name" value="MICOS COMPLEX SUBUNIT MIC10"/>
    <property type="match status" value="1"/>
</dbReference>
<evidence type="ECO:0000256" key="6">
    <source>
        <dbReference type="ARBA" id="ARBA00022989"/>
    </source>
</evidence>
<reference evidence="10" key="1">
    <citation type="submission" date="2018-11" db="EMBL/GenBank/DDBJ databases">
        <authorList>
            <person name="Alioto T."/>
            <person name="Alioto T."/>
        </authorList>
    </citation>
    <scope>NUCLEOTIDE SEQUENCE</scope>
</reference>
<accession>A0A8B6F700</accession>
<protein>
    <recommendedName>
        <fullName evidence="9">MICOS complex subunit MIC10</fullName>
    </recommendedName>
</protein>
<keyword evidence="4" id="KW-0812">Transmembrane</keyword>
<gene>
    <name evidence="10" type="ORF">MGAL_10B090154</name>
</gene>
<evidence type="ECO:0000256" key="3">
    <source>
        <dbReference type="ARBA" id="ARBA00006792"/>
    </source>
</evidence>
<keyword evidence="8" id="KW-0472">Membrane</keyword>
<keyword evidence="7 9" id="KW-0496">Mitochondrion</keyword>
<evidence type="ECO:0000256" key="9">
    <source>
        <dbReference type="RuleBase" id="RU363011"/>
    </source>
</evidence>
<comment type="function">
    <text evidence="1 9">Component of the MICOS complex, a large protein complex of the mitochondrial inner membrane that plays crucial roles in the maintenance of crista junctions, inner membrane architecture, and formation of contact sites to the outer membrane.</text>
</comment>
<dbReference type="InterPro" id="IPR007512">
    <property type="entry name" value="Mic10"/>
</dbReference>
<evidence type="ECO:0000256" key="2">
    <source>
        <dbReference type="ARBA" id="ARBA00004434"/>
    </source>
</evidence>
<dbReference type="GO" id="GO:0061617">
    <property type="term" value="C:MICOS complex"/>
    <property type="evidence" value="ECO:0007669"/>
    <property type="project" value="UniProtKB-UniRule"/>
</dbReference>
<dbReference type="Proteomes" id="UP000596742">
    <property type="component" value="Unassembled WGS sequence"/>
</dbReference>